<feature type="binding site" evidence="5">
    <location>
        <position position="222"/>
    </location>
    <ligand>
        <name>dimethylallyl diphosphate</name>
        <dbReference type="ChEBI" id="CHEBI:57623"/>
    </ligand>
</feature>
<comment type="caution">
    <text evidence="6">The sequence shown here is derived from an EMBL/GenBank/DDBJ whole genome shotgun (WGS) entry which is preliminary data.</text>
</comment>
<feature type="active site" description="Proton donor" evidence="5">
    <location>
        <position position="126"/>
    </location>
</feature>
<keyword evidence="2 5" id="KW-0479">Metal-binding</keyword>
<keyword evidence="5 6" id="KW-0560">Oxidoreductase</keyword>
<keyword evidence="7" id="KW-1185">Reference proteome</keyword>
<feature type="binding site" evidence="5">
    <location>
        <position position="74"/>
    </location>
    <ligand>
        <name>dimethylallyl diphosphate</name>
        <dbReference type="ChEBI" id="CHEBI:57623"/>
    </ligand>
</feature>
<dbReference type="Gene3D" id="3.40.50.11270">
    <property type="match status" value="1"/>
</dbReference>
<evidence type="ECO:0000313" key="7">
    <source>
        <dbReference type="Proteomes" id="UP000520814"/>
    </source>
</evidence>
<feature type="binding site" evidence="5">
    <location>
        <position position="74"/>
    </location>
    <ligand>
        <name>(2E)-4-hydroxy-3-methylbut-2-enyl diphosphate</name>
        <dbReference type="ChEBI" id="CHEBI:128753"/>
    </ligand>
</feature>
<feature type="binding site" evidence="5">
    <location>
        <position position="266"/>
    </location>
    <ligand>
        <name>dimethylallyl diphosphate</name>
        <dbReference type="ChEBI" id="CHEBI:57623"/>
    </ligand>
</feature>
<comment type="function">
    <text evidence="5">Catalyzes the conversion of 1-hydroxy-2-methyl-2-(E)-butenyl 4-diphosphate (HMBPP) into a mixture of isopentenyl diphosphate (IPP) and dimethylallyl diphosphate (DMAPP). Acts in the terminal step of the DOXP/MEP pathway for isoprenoid precursor biosynthesis.</text>
</comment>
<dbReference type="UniPathway" id="UPA00059">
    <property type="reaction ID" value="UER00105"/>
</dbReference>
<dbReference type="GO" id="GO:0019288">
    <property type="term" value="P:isopentenyl diphosphate biosynthetic process, methylerythritol 4-phosphate pathway"/>
    <property type="evidence" value="ECO:0007669"/>
    <property type="project" value="UniProtKB-UniRule"/>
</dbReference>
<proteinExistence type="inferred from homology"/>
<feature type="binding site" evidence="5">
    <location>
        <position position="223"/>
    </location>
    <ligand>
        <name>isopentenyl diphosphate</name>
        <dbReference type="ChEBI" id="CHEBI:128769"/>
    </ligand>
</feature>
<feature type="binding site" evidence="5">
    <location>
        <position position="124"/>
    </location>
    <ligand>
        <name>dimethylallyl diphosphate</name>
        <dbReference type="ChEBI" id="CHEBI:57623"/>
    </ligand>
</feature>
<feature type="binding site" evidence="5">
    <location>
        <position position="222"/>
    </location>
    <ligand>
        <name>(2E)-4-hydroxy-3-methylbut-2-enyl diphosphate</name>
        <dbReference type="ChEBI" id="CHEBI:128753"/>
    </ligand>
</feature>
<feature type="binding site" evidence="5">
    <location>
        <position position="164"/>
    </location>
    <ligand>
        <name>(2E)-4-hydroxy-3-methylbut-2-enyl diphosphate</name>
        <dbReference type="ChEBI" id="CHEBI:128753"/>
    </ligand>
</feature>
<feature type="binding site" evidence="5">
    <location>
        <position position="222"/>
    </location>
    <ligand>
        <name>isopentenyl diphosphate</name>
        <dbReference type="ChEBI" id="CHEBI:128769"/>
    </ligand>
</feature>
<keyword evidence="4 5" id="KW-0411">Iron-sulfur</keyword>
<dbReference type="PANTHER" id="PTHR30426:SF0">
    <property type="entry name" value="4-HYDROXY-3-METHYLBUT-2-ENYL DIPHOSPHATE REDUCTASE"/>
    <property type="match status" value="1"/>
</dbReference>
<dbReference type="GO" id="GO:0046872">
    <property type="term" value="F:metal ion binding"/>
    <property type="evidence" value="ECO:0007669"/>
    <property type="project" value="UniProtKB-KW"/>
</dbReference>
<comment type="pathway">
    <text evidence="5">Isoprenoid biosynthesis; dimethylallyl diphosphate biosynthesis; dimethylallyl diphosphate from (2E)-4-hydroxy-3-methylbutenyl diphosphate: step 1/1.</text>
</comment>
<comment type="similarity">
    <text evidence="5">Belongs to the IspH family.</text>
</comment>
<keyword evidence="3 5" id="KW-0408">Iron</keyword>
<feature type="binding site" evidence="5">
    <location>
        <position position="266"/>
    </location>
    <ligand>
        <name>(2E)-4-hydroxy-3-methylbut-2-enyl diphosphate</name>
        <dbReference type="ChEBI" id="CHEBI:128753"/>
    </ligand>
</feature>
<evidence type="ECO:0000256" key="5">
    <source>
        <dbReference type="HAMAP-Rule" id="MF_00191"/>
    </source>
</evidence>
<feature type="binding site" evidence="5">
    <location>
        <position position="41"/>
    </location>
    <ligand>
        <name>dimethylallyl diphosphate</name>
        <dbReference type="ChEBI" id="CHEBI:57623"/>
    </ligand>
</feature>
<feature type="binding site" evidence="5">
    <location>
        <position position="124"/>
    </location>
    <ligand>
        <name>(2E)-4-hydroxy-3-methylbut-2-enyl diphosphate</name>
        <dbReference type="ChEBI" id="CHEBI:128753"/>
    </ligand>
</feature>
<dbReference type="GO" id="GO:0050992">
    <property type="term" value="P:dimethylallyl diphosphate biosynthetic process"/>
    <property type="evidence" value="ECO:0007669"/>
    <property type="project" value="UniProtKB-UniRule"/>
</dbReference>
<comment type="catalytic activity">
    <reaction evidence="5">
        <text>dimethylallyl diphosphate + 2 oxidized [2Fe-2S]-[ferredoxin] + H2O = (2E)-4-hydroxy-3-methylbut-2-enyl diphosphate + 2 reduced [2Fe-2S]-[ferredoxin] + 2 H(+)</text>
        <dbReference type="Rhea" id="RHEA:24825"/>
        <dbReference type="Rhea" id="RHEA-COMP:10000"/>
        <dbReference type="Rhea" id="RHEA-COMP:10001"/>
        <dbReference type="ChEBI" id="CHEBI:15377"/>
        <dbReference type="ChEBI" id="CHEBI:15378"/>
        <dbReference type="ChEBI" id="CHEBI:33737"/>
        <dbReference type="ChEBI" id="CHEBI:33738"/>
        <dbReference type="ChEBI" id="CHEBI:57623"/>
        <dbReference type="ChEBI" id="CHEBI:128753"/>
        <dbReference type="EC" id="1.17.7.4"/>
    </reaction>
</comment>
<feature type="binding site" evidence="5">
    <location>
        <position position="96"/>
    </location>
    <ligand>
        <name>[4Fe-4S] cluster</name>
        <dbReference type="ChEBI" id="CHEBI:49883"/>
    </ligand>
</feature>
<dbReference type="UniPathway" id="UPA00056">
    <property type="reaction ID" value="UER00097"/>
</dbReference>
<dbReference type="RefSeq" id="WP_184194286.1">
    <property type="nucleotide sequence ID" value="NZ_JACHGW010000002.1"/>
</dbReference>
<evidence type="ECO:0000256" key="4">
    <source>
        <dbReference type="ARBA" id="ARBA00023014"/>
    </source>
</evidence>
<feature type="binding site" evidence="5">
    <location>
        <position position="224"/>
    </location>
    <ligand>
        <name>(2E)-4-hydroxy-3-methylbut-2-enyl diphosphate</name>
        <dbReference type="ChEBI" id="CHEBI:128753"/>
    </ligand>
</feature>
<comment type="pathway">
    <text evidence="5">Isoprenoid biosynthesis; isopentenyl diphosphate biosynthesis via DXP pathway; isopentenyl diphosphate from 1-deoxy-D-xylulose 5-phosphate: step 6/6.</text>
</comment>
<dbReference type="EC" id="1.17.7.4" evidence="5"/>
<keyword evidence="1 5" id="KW-0004">4Fe-4S</keyword>
<feature type="binding site" evidence="5">
    <location>
        <position position="74"/>
    </location>
    <ligand>
        <name>isopentenyl diphosphate</name>
        <dbReference type="ChEBI" id="CHEBI:128769"/>
    </ligand>
</feature>
<dbReference type="GO" id="GO:0016114">
    <property type="term" value="P:terpenoid biosynthetic process"/>
    <property type="evidence" value="ECO:0007669"/>
    <property type="project" value="UniProtKB-UniRule"/>
</dbReference>
<feature type="binding site" evidence="5">
    <location>
        <position position="224"/>
    </location>
    <ligand>
        <name>isopentenyl diphosphate</name>
        <dbReference type="ChEBI" id="CHEBI:128769"/>
    </ligand>
</feature>
<evidence type="ECO:0000256" key="1">
    <source>
        <dbReference type="ARBA" id="ARBA00022485"/>
    </source>
</evidence>
<feature type="binding site" evidence="5">
    <location>
        <position position="41"/>
    </location>
    <ligand>
        <name>isopentenyl diphosphate</name>
        <dbReference type="ChEBI" id="CHEBI:128769"/>
    </ligand>
</feature>
<gene>
    <name evidence="5" type="primary">ispH</name>
    <name evidence="6" type="ORF">HNQ39_001851</name>
</gene>
<dbReference type="NCBIfam" id="NF002190">
    <property type="entry name" value="PRK01045.1-4"/>
    <property type="match status" value="1"/>
</dbReference>
<dbReference type="Gene3D" id="3.40.1010.20">
    <property type="entry name" value="4-hydroxy-3-methylbut-2-enyl diphosphate reductase, catalytic domain"/>
    <property type="match status" value="2"/>
</dbReference>
<comment type="cofactor">
    <cofactor evidence="5">
        <name>[4Fe-4S] cluster</name>
        <dbReference type="ChEBI" id="CHEBI:49883"/>
    </cofactor>
    <text evidence="5">Binds 1 [4Fe-4S] cluster per subunit.</text>
</comment>
<dbReference type="CDD" id="cd13944">
    <property type="entry name" value="lytB_ispH"/>
    <property type="match status" value="1"/>
</dbReference>
<organism evidence="6 7">
    <name type="scientific">Armatimonas rosea</name>
    <dbReference type="NCBI Taxonomy" id="685828"/>
    <lineage>
        <taxon>Bacteria</taxon>
        <taxon>Bacillati</taxon>
        <taxon>Armatimonadota</taxon>
        <taxon>Armatimonadia</taxon>
        <taxon>Armatimonadales</taxon>
        <taxon>Armatimonadaceae</taxon>
        <taxon>Armatimonas</taxon>
    </lineage>
</organism>
<feature type="binding site" evidence="5">
    <location>
        <position position="41"/>
    </location>
    <ligand>
        <name>(2E)-4-hydroxy-3-methylbut-2-enyl diphosphate</name>
        <dbReference type="ChEBI" id="CHEBI:128753"/>
    </ligand>
</feature>
<dbReference type="NCBIfam" id="TIGR00216">
    <property type="entry name" value="ispH_lytB"/>
    <property type="match status" value="1"/>
</dbReference>
<feature type="binding site" evidence="5">
    <location>
        <position position="224"/>
    </location>
    <ligand>
        <name>dimethylallyl diphosphate</name>
        <dbReference type="ChEBI" id="CHEBI:57623"/>
    </ligand>
</feature>
<dbReference type="PANTHER" id="PTHR30426">
    <property type="entry name" value="4-HYDROXY-3-METHYLBUT-2-ENYL DIPHOSPHATE REDUCTASE"/>
    <property type="match status" value="1"/>
</dbReference>
<dbReference type="EMBL" id="JACHGW010000002">
    <property type="protein sequence ID" value="MBB6050060.1"/>
    <property type="molecule type" value="Genomic_DNA"/>
</dbReference>
<feature type="binding site" evidence="5">
    <location>
        <position position="223"/>
    </location>
    <ligand>
        <name>(2E)-4-hydroxy-3-methylbut-2-enyl diphosphate</name>
        <dbReference type="ChEBI" id="CHEBI:128753"/>
    </ligand>
</feature>
<dbReference type="HAMAP" id="MF_00191">
    <property type="entry name" value="IspH"/>
    <property type="match status" value="1"/>
</dbReference>
<feature type="binding site" evidence="5">
    <location>
        <position position="223"/>
    </location>
    <ligand>
        <name>dimethylallyl diphosphate</name>
        <dbReference type="ChEBI" id="CHEBI:57623"/>
    </ligand>
</feature>
<evidence type="ECO:0000313" key="6">
    <source>
        <dbReference type="EMBL" id="MBB6050060.1"/>
    </source>
</evidence>
<dbReference type="GO" id="GO:0051539">
    <property type="term" value="F:4 iron, 4 sulfur cluster binding"/>
    <property type="evidence" value="ECO:0007669"/>
    <property type="project" value="UniProtKB-UniRule"/>
</dbReference>
<feature type="binding site" evidence="5">
    <location>
        <position position="266"/>
    </location>
    <ligand>
        <name>isopentenyl diphosphate</name>
        <dbReference type="ChEBI" id="CHEBI:128769"/>
    </ligand>
</feature>
<dbReference type="InterPro" id="IPR003451">
    <property type="entry name" value="LytB/IspH"/>
</dbReference>
<sequence>MNVLLAGPRGFCAGVDRAIEIVEVALEVYGAPLYVRHEIIHNEHVVARLRERGVVFTDFLSEVPEGSNLIFSAHGVSPAVRDEAAARGLNVIDGTCPLVTKIHLEVHKFLKRGYGIFFIGHRGHVETEGTMGEAPGKLILVCEEHEVAHLPEPPDEKLIYLTQTTLSIDETRGIVDALKARFPRMENPPSSDICYATQNRQDAVKVLAQKADTILVIGSQTSSNSRSLRQVAEAHGARAFLIDDASFLTDAMLDGAQTVGVTSGASAPEDIVQGVIEALRDRGAESVEEFRVLEEDVEFKLPPGLVQLLPPNPRRAGGQ</sequence>
<feature type="binding site" evidence="5">
    <location>
        <position position="194"/>
    </location>
    <ligand>
        <name>[4Fe-4S] cluster</name>
        <dbReference type="ChEBI" id="CHEBI:49883"/>
    </ligand>
</feature>
<name>A0A7W9SNU7_ARMRO</name>
<feature type="binding site" evidence="5">
    <location>
        <position position="12"/>
    </location>
    <ligand>
        <name>[4Fe-4S] cluster</name>
        <dbReference type="ChEBI" id="CHEBI:49883"/>
    </ligand>
</feature>
<accession>A0A7W9SNU7</accession>
<protein>
    <recommendedName>
        <fullName evidence="5">4-hydroxy-3-methylbut-2-enyl diphosphate reductase</fullName>
        <shortName evidence="5">HMBPP reductase</shortName>
        <ecNumber evidence="5">1.17.7.4</ecNumber>
    </recommendedName>
</protein>
<keyword evidence="5" id="KW-0414">Isoprene biosynthesis</keyword>
<evidence type="ECO:0000256" key="2">
    <source>
        <dbReference type="ARBA" id="ARBA00022723"/>
    </source>
</evidence>
<dbReference type="GO" id="GO:0051745">
    <property type="term" value="F:4-hydroxy-3-methylbut-2-enyl diphosphate reductase activity"/>
    <property type="evidence" value="ECO:0007669"/>
    <property type="project" value="UniProtKB-UniRule"/>
</dbReference>
<feature type="binding site" evidence="5">
    <location>
        <position position="124"/>
    </location>
    <ligand>
        <name>isopentenyl diphosphate</name>
        <dbReference type="ChEBI" id="CHEBI:128769"/>
    </ligand>
</feature>
<comment type="catalytic activity">
    <reaction evidence="5">
        <text>isopentenyl diphosphate + 2 oxidized [2Fe-2S]-[ferredoxin] + H2O = (2E)-4-hydroxy-3-methylbut-2-enyl diphosphate + 2 reduced [2Fe-2S]-[ferredoxin] + 2 H(+)</text>
        <dbReference type="Rhea" id="RHEA:24488"/>
        <dbReference type="Rhea" id="RHEA-COMP:10000"/>
        <dbReference type="Rhea" id="RHEA-COMP:10001"/>
        <dbReference type="ChEBI" id="CHEBI:15377"/>
        <dbReference type="ChEBI" id="CHEBI:15378"/>
        <dbReference type="ChEBI" id="CHEBI:33737"/>
        <dbReference type="ChEBI" id="CHEBI:33738"/>
        <dbReference type="ChEBI" id="CHEBI:128753"/>
        <dbReference type="ChEBI" id="CHEBI:128769"/>
        <dbReference type="EC" id="1.17.7.4"/>
    </reaction>
</comment>
<reference evidence="6 7" key="1">
    <citation type="submission" date="2020-08" db="EMBL/GenBank/DDBJ databases">
        <title>Genomic Encyclopedia of Type Strains, Phase IV (KMG-IV): sequencing the most valuable type-strain genomes for metagenomic binning, comparative biology and taxonomic classification.</title>
        <authorList>
            <person name="Goeker M."/>
        </authorList>
    </citation>
    <scope>NUCLEOTIDE SEQUENCE [LARGE SCALE GENOMIC DNA]</scope>
    <source>
        <strain evidence="6 7">DSM 23562</strain>
    </source>
</reference>
<dbReference type="AlphaFoldDB" id="A0A7W9SNU7"/>
<dbReference type="Proteomes" id="UP000520814">
    <property type="component" value="Unassembled WGS sequence"/>
</dbReference>
<dbReference type="Pfam" id="PF02401">
    <property type="entry name" value="LYTB"/>
    <property type="match status" value="1"/>
</dbReference>
<evidence type="ECO:0000256" key="3">
    <source>
        <dbReference type="ARBA" id="ARBA00023004"/>
    </source>
</evidence>